<sequence>MATPTEAEVEAVLLDHLGALGYASLNNAVLDADGSAPKRVVEAAL</sequence>
<name>A0ABV7I8L9_9RHOB</name>
<dbReference type="EMBL" id="JBHRTE010000010">
    <property type="protein sequence ID" value="MFC3166888.1"/>
    <property type="molecule type" value="Genomic_DNA"/>
</dbReference>
<gene>
    <name evidence="1" type="ORF">ACFOD7_02360</name>
</gene>
<evidence type="ECO:0000313" key="1">
    <source>
        <dbReference type="EMBL" id="MFC3166888.1"/>
    </source>
</evidence>
<dbReference type="RefSeq" id="WP_207465218.1">
    <property type="nucleotide sequence ID" value="NZ_JAFNAW010000003.1"/>
</dbReference>
<evidence type="ECO:0000313" key="2">
    <source>
        <dbReference type="Proteomes" id="UP001595557"/>
    </source>
</evidence>
<comment type="caution">
    <text evidence="1">The sequence shown here is derived from an EMBL/GenBank/DDBJ whole genome shotgun (WGS) entry which is preliminary data.</text>
</comment>
<accession>A0ABV7I8L9</accession>
<organism evidence="1 2">
    <name type="scientific">Paracoccus fontiphilus</name>
    <dbReference type="NCBI Taxonomy" id="1815556"/>
    <lineage>
        <taxon>Bacteria</taxon>
        <taxon>Pseudomonadati</taxon>
        <taxon>Pseudomonadota</taxon>
        <taxon>Alphaproteobacteria</taxon>
        <taxon>Rhodobacterales</taxon>
        <taxon>Paracoccaceae</taxon>
        <taxon>Paracoccus</taxon>
    </lineage>
</organism>
<keyword evidence="2" id="KW-1185">Reference proteome</keyword>
<dbReference type="Proteomes" id="UP001595557">
    <property type="component" value="Unassembled WGS sequence"/>
</dbReference>
<protein>
    <recommendedName>
        <fullName evidence="3">Type I restriction enzyme, R subunit</fullName>
    </recommendedName>
</protein>
<proteinExistence type="predicted"/>
<evidence type="ECO:0008006" key="3">
    <source>
        <dbReference type="Google" id="ProtNLM"/>
    </source>
</evidence>
<reference evidence="2" key="1">
    <citation type="journal article" date="2019" name="Int. J. Syst. Evol. Microbiol.">
        <title>The Global Catalogue of Microorganisms (GCM) 10K type strain sequencing project: providing services to taxonomists for standard genome sequencing and annotation.</title>
        <authorList>
            <consortium name="The Broad Institute Genomics Platform"/>
            <consortium name="The Broad Institute Genome Sequencing Center for Infectious Disease"/>
            <person name="Wu L."/>
            <person name="Ma J."/>
        </authorList>
    </citation>
    <scope>NUCLEOTIDE SEQUENCE [LARGE SCALE GENOMIC DNA]</scope>
    <source>
        <strain evidence="2">KCTC 52239</strain>
    </source>
</reference>